<sequence length="169" mass="18968">MEDDLGCHFDSLKAALVRLESKYGWESENRGKLPIKGRPAQIHSWIKGGRGSKTKAPPCINDVDEYSKEWATWWDSMQPEWHTRGADGYWEVGGERGGTEEWGALEAPGPNGCLSVVGSLYFWGRVSSQSAAVREAWERGVQDVVWMLEGIDASIEVPVRKKGRREFSL</sequence>
<dbReference type="AlphaFoldDB" id="A0AAD7JBV6"/>
<protein>
    <submittedName>
        <fullName evidence="1">Uncharacterized protein</fullName>
    </submittedName>
</protein>
<organism evidence="1 2">
    <name type="scientific">Mycena maculata</name>
    <dbReference type="NCBI Taxonomy" id="230809"/>
    <lineage>
        <taxon>Eukaryota</taxon>
        <taxon>Fungi</taxon>
        <taxon>Dikarya</taxon>
        <taxon>Basidiomycota</taxon>
        <taxon>Agaricomycotina</taxon>
        <taxon>Agaricomycetes</taxon>
        <taxon>Agaricomycetidae</taxon>
        <taxon>Agaricales</taxon>
        <taxon>Marasmiineae</taxon>
        <taxon>Mycenaceae</taxon>
        <taxon>Mycena</taxon>
    </lineage>
</organism>
<name>A0AAD7JBV6_9AGAR</name>
<evidence type="ECO:0000313" key="2">
    <source>
        <dbReference type="Proteomes" id="UP001215280"/>
    </source>
</evidence>
<reference evidence="1" key="1">
    <citation type="submission" date="2023-03" db="EMBL/GenBank/DDBJ databases">
        <title>Massive genome expansion in bonnet fungi (Mycena s.s.) driven by repeated elements and novel gene families across ecological guilds.</title>
        <authorList>
            <consortium name="Lawrence Berkeley National Laboratory"/>
            <person name="Harder C.B."/>
            <person name="Miyauchi S."/>
            <person name="Viragh M."/>
            <person name="Kuo A."/>
            <person name="Thoen E."/>
            <person name="Andreopoulos B."/>
            <person name="Lu D."/>
            <person name="Skrede I."/>
            <person name="Drula E."/>
            <person name="Henrissat B."/>
            <person name="Morin E."/>
            <person name="Kohler A."/>
            <person name="Barry K."/>
            <person name="LaButti K."/>
            <person name="Morin E."/>
            <person name="Salamov A."/>
            <person name="Lipzen A."/>
            <person name="Mereny Z."/>
            <person name="Hegedus B."/>
            <person name="Baldrian P."/>
            <person name="Stursova M."/>
            <person name="Weitz H."/>
            <person name="Taylor A."/>
            <person name="Grigoriev I.V."/>
            <person name="Nagy L.G."/>
            <person name="Martin F."/>
            <person name="Kauserud H."/>
        </authorList>
    </citation>
    <scope>NUCLEOTIDE SEQUENCE</scope>
    <source>
        <strain evidence="1">CBHHK188m</strain>
    </source>
</reference>
<proteinExistence type="predicted"/>
<gene>
    <name evidence="1" type="ORF">DFH07DRAFT_740197</name>
</gene>
<evidence type="ECO:0000313" key="1">
    <source>
        <dbReference type="EMBL" id="KAJ7761557.1"/>
    </source>
</evidence>
<comment type="caution">
    <text evidence="1">The sequence shown here is derived from an EMBL/GenBank/DDBJ whole genome shotgun (WGS) entry which is preliminary data.</text>
</comment>
<keyword evidence="2" id="KW-1185">Reference proteome</keyword>
<accession>A0AAD7JBV6</accession>
<dbReference type="Proteomes" id="UP001215280">
    <property type="component" value="Unassembled WGS sequence"/>
</dbReference>
<dbReference type="EMBL" id="JARJLG010000045">
    <property type="protein sequence ID" value="KAJ7761557.1"/>
    <property type="molecule type" value="Genomic_DNA"/>
</dbReference>